<keyword evidence="2" id="KW-0805">Transcription regulation</keyword>
<evidence type="ECO:0000256" key="1">
    <source>
        <dbReference type="ARBA" id="ARBA00005820"/>
    </source>
</evidence>
<dbReference type="AlphaFoldDB" id="A0A8J3LK48"/>
<evidence type="ECO:0000256" key="2">
    <source>
        <dbReference type="ARBA" id="ARBA00023015"/>
    </source>
</evidence>
<gene>
    <name evidence="8" type="ORF">Cme02nite_50030</name>
</gene>
<evidence type="ECO:0000256" key="3">
    <source>
        <dbReference type="ARBA" id="ARBA00023125"/>
    </source>
</evidence>
<evidence type="ECO:0000256" key="6">
    <source>
        <dbReference type="SAM" id="MobiDB-lite"/>
    </source>
</evidence>
<dbReference type="SUPFAM" id="SSF46894">
    <property type="entry name" value="C-terminal effector domain of the bipartite response regulators"/>
    <property type="match status" value="1"/>
</dbReference>
<dbReference type="Pfam" id="PF00931">
    <property type="entry name" value="NB-ARC"/>
    <property type="match status" value="1"/>
</dbReference>
<proteinExistence type="inferred from homology"/>
<dbReference type="InterPro" id="IPR005158">
    <property type="entry name" value="BTAD"/>
</dbReference>
<dbReference type="Pfam" id="PF00486">
    <property type="entry name" value="Trans_reg_C"/>
    <property type="match status" value="1"/>
</dbReference>
<evidence type="ECO:0000313" key="9">
    <source>
        <dbReference type="Proteomes" id="UP000660339"/>
    </source>
</evidence>
<dbReference type="Proteomes" id="UP000660339">
    <property type="component" value="Unassembled WGS sequence"/>
</dbReference>
<evidence type="ECO:0000256" key="5">
    <source>
        <dbReference type="PROSITE-ProRule" id="PRU01091"/>
    </source>
</evidence>
<dbReference type="InterPro" id="IPR019734">
    <property type="entry name" value="TPR_rpt"/>
</dbReference>
<dbReference type="CDD" id="cd15831">
    <property type="entry name" value="BTAD"/>
    <property type="match status" value="1"/>
</dbReference>
<evidence type="ECO:0000259" key="7">
    <source>
        <dbReference type="PROSITE" id="PS51755"/>
    </source>
</evidence>
<dbReference type="Gene3D" id="1.10.10.10">
    <property type="entry name" value="Winged helix-like DNA-binding domain superfamily/Winged helix DNA-binding domain"/>
    <property type="match status" value="1"/>
</dbReference>
<dbReference type="InterPro" id="IPR002182">
    <property type="entry name" value="NB-ARC"/>
</dbReference>
<comment type="similarity">
    <text evidence="1">Belongs to the AfsR/DnrI/RedD regulatory family.</text>
</comment>
<evidence type="ECO:0000256" key="4">
    <source>
        <dbReference type="ARBA" id="ARBA00023163"/>
    </source>
</evidence>
<dbReference type="SUPFAM" id="SSF52540">
    <property type="entry name" value="P-loop containing nucleoside triphosphate hydrolases"/>
    <property type="match status" value="1"/>
</dbReference>
<dbReference type="InterPro" id="IPR001867">
    <property type="entry name" value="OmpR/PhoB-type_DNA-bd"/>
</dbReference>
<dbReference type="RefSeq" id="WP_239086715.1">
    <property type="nucleotide sequence ID" value="NZ_BAAATT010000005.1"/>
</dbReference>
<sequence length="951" mass="101674">MRAQQAAPADTLPAEVIMSVQFELLGPLAATRDGRPVALGSTKQQLVLAALLLRPGEAVSTDELARLLWGERLPPSGTSNIRTYVRGLRQALGSGTGAQIQTVPGGYLLRLPPGSRDLDRFDAATARGRAALTCGDPATARAELATAVNLWRGAPLAGLPLPPALTGSVADLAERRLLAEEDFAAAGIALGETAAVIPRLRALLDRHPLRQRAWAHLMTNLYRAGDVAGALAAFRQARQALVEQTGMDPGPDLVRLHDDILHHRLDPGEPGARPAAPPAADPAAHPRQLPLARPGFVGRGTELAQLDAILTDPPPGPAGIAIATISGMAGVGKTTLALHWAHQAADRFPDGQLYLNLHGYDDAAALSPADALVTFLEALGVPVSRIPAGVDARAGLYRSLLAARRILIVLDNARDADQVRPLLPGAGHCSVLVTSRDQLTGLAAAEGAHPLTLDVLTATESLELLRSRLGAQRVAAELPATAEMIELTGRLPLGLSIVAARVAARPSFPLEAVAAQLRPSTARLGVLAAGDIRRVFSWSYRALTPPAAHLLRLLGLHPGPDLTGAAAAAMLGRPPAQTIPLLQELTHLHLLTEHLPDRYALHDLLRSYAAELAQSADHADERHAAAHRMYDHYLHSAHPAAMLLQPTWTPVEPVPALPGNPHVPPPDRAAAMAWFQAEHPVLLRVLRQAADTGSEQYACRLAWSLAAYLAPRGLFQDQRAAQQAALAAAERIGDLDAQALACRMLARALLRLGDQQAAEDHLQRALDLYEQLGDLDSLALSLRHYTELCTECGRLDEALKHATEALRVSRQTGSRYAQARALNTKGYLHALTADYPQAIADCGQALAQQEQMNDRVGQAATLDSLGFAYHRLGEPDRAADCYEQSVVRFGESGNRFHEALTLIHLGEAREALADLPAARQAWQRAVRIYDDLGDRPAADRVRQRLAGLPPR</sequence>
<keyword evidence="9" id="KW-1185">Reference proteome</keyword>
<dbReference type="Pfam" id="PF13424">
    <property type="entry name" value="TPR_12"/>
    <property type="match status" value="1"/>
</dbReference>
<feature type="domain" description="OmpR/PhoB-type" evidence="7">
    <location>
        <begin position="12"/>
        <end position="111"/>
    </location>
</feature>
<dbReference type="GO" id="GO:0000160">
    <property type="term" value="P:phosphorelay signal transduction system"/>
    <property type="evidence" value="ECO:0007669"/>
    <property type="project" value="InterPro"/>
</dbReference>
<dbReference type="SMART" id="SM00862">
    <property type="entry name" value="Trans_reg_C"/>
    <property type="match status" value="1"/>
</dbReference>
<evidence type="ECO:0000313" key="8">
    <source>
        <dbReference type="EMBL" id="GIG16671.1"/>
    </source>
</evidence>
<dbReference type="Pfam" id="PF13374">
    <property type="entry name" value="TPR_10"/>
    <property type="match status" value="1"/>
</dbReference>
<dbReference type="Gene3D" id="1.25.40.10">
    <property type="entry name" value="Tetratricopeptide repeat domain"/>
    <property type="match status" value="2"/>
</dbReference>
<comment type="caution">
    <text evidence="8">The sequence shown here is derived from an EMBL/GenBank/DDBJ whole genome shotgun (WGS) entry which is preliminary data.</text>
</comment>
<accession>A0A8J3LK48</accession>
<dbReference type="SMART" id="SM01043">
    <property type="entry name" value="BTAD"/>
    <property type="match status" value="1"/>
</dbReference>
<dbReference type="SUPFAM" id="SSF48452">
    <property type="entry name" value="TPR-like"/>
    <property type="match status" value="2"/>
</dbReference>
<protein>
    <submittedName>
        <fullName evidence="8">SARP family transcriptional regulator</fullName>
    </submittedName>
</protein>
<dbReference type="Gene3D" id="3.40.50.300">
    <property type="entry name" value="P-loop containing nucleotide triphosphate hydrolases"/>
    <property type="match status" value="1"/>
</dbReference>
<dbReference type="InterPro" id="IPR027417">
    <property type="entry name" value="P-loop_NTPase"/>
</dbReference>
<reference evidence="8" key="1">
    <citation type="submission" date="2021-01" db="EMBL/GenBank/DDBJ databases">
        <title>Whole genome shotgun sequence of Catellatospora methionotrophica NBRC 14553.</title>
        <authorList>
            <person name="Komaki H."/>
            <person name="Tamura T."/>
        </authorList>
    </citation>
    <scope>NUCLEOTIDE SEQUENCE</scope>
    <source>
        <strain evidence="8">NBRC 14553</strain>
    </source>
</reference>
<dbReference type="PROSITE" id="PS51755">
    <property type="entry name" value="OMPR_PHOB"/>
    <property type="match status" value="1"/>
</dbReference>
<dbReference type="InterPro" id="IPR036388">
    <property type="entry name" value="WH-like_DNA-bd_sf"/>
</dbReference>
<dbReference type="Pfam" id="PF03704">
    <property type="entry name" value="BTAD"/>
    <property type="match status" value="1"/>
</dbReference>
<dbReference type="GO" id="GO:0003677">
    <property type="term" value="F:DNA binding"/>
    <property type="evidence" value="ECO:0007669"/>
    <property type="project" value="UniProtKB-UniRule"/>
</dbReference>
<dbReference type="GO" id="GO:0006355">
    <property type="term" value="P:regulation of DNA-templated transcription"/>
    <property type="evidence" value="ECO:0007669"/>
    <property type="project" value="InterPro"/>
</dbReference>
<feature type="region of interest" description="Disordered" evidence="6">
    <location>
        <begin position="264"/>
        <end position="292"/>
    </location>
</feature>
<keyword evidence="3 5" id="KW-0238">DNA-binding</keyword>
<dbReference type="InterPro" id="IPR051677">
    <property type="entry name" value="AfsR-DnrI-RedD_regulator"/>
</dbReference>
<dbReference type="EMBL" id="BONJ01000028">
    <property type="protein sequence ID" value="GIG16671.1"/>
    <property type="molecule type" value="Genomic_DNA"/>
</dbReference>
<organism evidence="8 9">
    <name type="scientific">Catellatospora methionotrophica</name>
    <dbReference type="NCBI Taxonomy" id="121620"/>
    <lineage>
        <taxon>Bacteria</taxon>
        <taxon>Bacillati</taxon>
        <taxon>Actinomycetota</taxon>
        <taxon>Actinomycetes</taxon>
        <taxon>Micromonosporales</taxon>
        <taxon>Micromonosporaceae</taxon>
        <taxon>Catellatospora</taxon>
    </lineage>
</organism>
<dbReference type="GO" id="GO:0043531">
    <property type="term" value="F:ADP binding"/>
    <property type="evidence" value="ECO:0007669"/>
    <property type="project" value="InterPro"/>
</dbReference>
<dbReference type="InterPro" id="IPR011990">
    <property type="entry name" value="TPR-like_helical_dom_sf"/>
</dbReference>
<dbReference type="PANTHER" id="PTHR35807:SF1">
    <property type="entry name" value="TRANSCRIPTIONAL REGULATOR REDD"/>
    <property type="match status" value="1"/>
</dbReference>
<dbReference type="PRINTS" id="PR00364">
    <property type="entry name" value="DISEASERSIST"/>
</dbReference>
<feature type="DNA-binding region" description="OmpR/PhoB-type" evidence="5">
    <location>
        <begin position="12"/>
        <end position="111"/>
    </location>
</feature>
<dbReference type="InterPro" id="IPR016032">
    <property type="entry name" value="Sig_transdc_resp-reg_C-effctor"/>
</dbReference>
<dbReference type="PANTHER" id="PTHR35807">
    <property type="entry name" value="TRANSCRIPTIONAL REGULATOR REDD-RELATED"/>
    <property type="match status" value="1"/>
</dbReference>
<keyword evidence="4" id="KW-0804">Transcription</keyword>
<name>A0A8J3LK48_9ACTN</name>
<dbReference type="SMART" id="SM00028">
    <property type="entry name" value="TPR"/>
    <property type="match status" value="5"/>
</dbReference>